<dbReference type="OrthoDB" id="10564256at2759"/>
<dbReference type="EMBL" id="CACRXK020019880">
    <property type="protein sequence ID" value="CAB4034165.1"/>
    <property type="molecule type" value="Genomic_DNA"/>
</dbReference>
<evidence type="ECO:0000313" key="1">
    <source>
        <dbReference type="EMBL" id="CAB4034165.1"/>
    </source>
</evidence>
<organism evidence="1 2">
    <name type="scientific">Paramuricea clavata</name>
    <name type="common">Red gorgonian</name>
    <name type="synonym">Violescent sea-whip</name>
    <dbReference type="NCBI Taxonomy" id="317549"/>
    <lineage>
        <taxon>Eukaryota</taxon>
        <taxon>Metazoa</taxon>
        <taxon>Cnidaria</taxon>
        <taxon>Anthozoa</taxon>
        <taxon>Octocorallia</taxon>
        <taxon>Malacalcyonacea</taxon>
        <taxon>Plexauridae</taxon>
        <taxon>Paramuricea</taxon>
    </lineage>
</organism>
<keyword evidence="2" id="KW-1185">Reference proteome</keyword>
<evidence type="ECO:0000313" key="2">
    <source>
        <dbReference type="Proteomes" id="UP001152795"/>
    </source>
</evidence>
<proteinExistence type="predicted"/>
<gene>
    <name evidence="1" type="ORF">PACLA_8A053584</name>
</gene>
<dbReference type="Proteomes" id="UP001152795">
    <property type="component" value="Unassembled WGS sequence"/>
</dbReference>
<comment type="caution">
    <text evidence="1">The sequence shown here is derived from an EMBL/GenBank/DDBJ whole genome shotgun (WGS) entry which is preliminary data.</text>
</comment>
<name>A0A6S7JNJ7_PARCT</name>
<dbReference type="AlphaFoldDB" id="A0A6S7JNJ7"/>
<reference evidence="1" key="1">
    <citation type="submission" date="2020-04" db="EMBL/GenBank/DDBJ databases">
        <authorList>
            <person name="Alioto T."/>
            <person name="Alioto T."/>
            <person name="Gomez Garrido J."/>
        </authorList>
    </citation>
    <scope>NUCLEOTIDE SEQUENCE</scope>
    <source>
        <strain evidence="1">A484AB</strain>
    </source>
</reference>
<accession>A0A6S7JNJ7</accession>
<sequence length="164" mass="18586">MQRRNQPADMISKEDCRHAIAEAMSSIESRMDVSNQNFMRGILKFADRVQRMPTSKLTSYFHTFGAAGVTQSRVTITSIVRRAKRGKIHVQPEVVKRRKLESGSRAKQPKGQISKKNPFLLKAGKAKRLHQFAHNVRQNQPVSKKAGRSMSTKTRCCESTDICD</sequence>
<protein>
    <submittedName>
        <fullName evidence="1">Uncharacterized protein</fullName>
    </submittedName>
</protein>